<evidence type="ECO:0000313" key="2">
    <source>
        <dbReference type="EMBL" id="QIE86435.1"/>
    </source>
</evidence>
<feature type="transmembrane region" description="Helical" evidence="1">
    <location>
        <begin position="281"/>
        <end position="300"/>
    </location>
</feature>
<feature type="transmembrane region" description="Helical" evidence="1">
    <location>
        <begin position="241"/>
        <end position="260"/>
    </location>
</feature>
<dbReference type="EMBL" id="CP049140">
    <property type="protein sequence ID" value="QIE86435.1"/>
    <property type="molecule type" value="Genomic_DNA"/>
</dbReference>
<dbReference type="Proteomes" id="UP000501063">
    <property type="component" value="Chromosome"/>
</dbReference>
<feature type="transmembrane region" description="Helical" evidence="1">
    <location>
        <begin position="197"/>
        <end position="218"/>
    </location>
</feature>
<feature type="transmembrane region" description="Helical" evidence="1">
    <location>
        <begin position="315"/>
        <end position="344"/>
    </location>
</feature>
<feature type="transmembrane region" description="Helical" evidence="1">
    <location>
        <begin position="356"/>
        <end position="374"/>
    </location>
</feature>
<feature type="transmembrane region" description="Helical" evidence="1">
    <location>
        <begin position="99"/>
        <end position="117"/>
    </location>
</feature>
<accession>A0A6G6ITH2</accession>
<keyword evidence="1" id="KW-1133">Transmembrane helix</keyword>
<dbReference type="AlphaFoldDB" id="A0A6G6ITH2"/>
<organism evidence="2 3">
    <name type="scientific">Pseudomonas nitroreducens</name>
    <dbReference type="NCBI Taxonomy" id="46680"/>
    <lineage>
        <taxon>Bacteria</taxon>
        <taxon>Pseudomonadati</taxon>
        <taxon>Pseudomonadota</taxon>
        <taxon>Gammaproteobacteria</taxon>
        <taxon>Pseudomonadales</taxon>
        <taxon>Pseudomonadaceae</taxon>
        <taxon>Pseudomonas</taxon>
    </lineage>
</organism>
<feature type="transmembrane region" description="Helical" evidence="1">
    <location>
        <begin position="156"/>
        <end position="176"/>
    </location>
</feature>
<feature type="transmembrane region" description="Helical" evidence="1">
    <location>
        <begin position="71"/>
        <end position="93"/>
    </location>
</feature>
<sequence length="410" mass="46818">MHYIKKIAILISVRGLSLIGFFLLAFAMDGNSFKEYTLYFSTWQIISQITGLQLGSTLFRYGATPNFHKEAFYISKILAQATPIVFVIFLLSAVGNTPPIVTCIGMSLIYALFSCTVEFARASTSENKIFALQSIIGLSYLSIFIISQTLNNKIKFNTVIIVEGAAHFIVTILIFWKIKNNQPETPRTSEKNIFKKLIPLWKTTSLPLIPNNIIWYIYFNSPQIISYFIQSEISEHNNRSILFRLIVASSTLSSILSIGLQKGLVNLYEDNMTAYEKKKYRVLKIDLPLTFITLLIYTQLVNKVYLWLKTEPTELYIYVSSYITSISTLTTIFLAIYVTSNFILSEKKMIIATKSMLLGLPVYILFLLITLKHLPVESSIIYGLTASLSVTLFARYFYLLTRRNKIEKRP</sequence>
<keyword evidence="1" id="KW-0812">Transmembrane</keyword>
<feature type="transmembrane region" description="Helical" evidence="1">
    <location>
        <begin position="7"/>
        <end position="28"/>
    </location>
</feature>
<evidence type="ECO:0000313" key="3">
    <source>
        <dbReference type="Proteomes" id="UP000501063"/>
    </source>
</evidence>
<protein>
    <recommendedName>
        <fullName evidence="4">Oligosaccharide flippase family protein</fullName>
    </recommendedName>
</protein>
<feature type="transmembrane region" description="Helical" evidence="1">
    <location>
        <begin position="380"/>
        <end position="400"/>
    </location>
</feature>
<keyword evidence="1" id="KW-0472">Membrane</keyword>
<proteinExistence type="predicted"/>
<dbReference type="RefSeq" id="WP_164488239.1">
    <property type="nucleotide sequence ID" value="NZ_CP049140.1"/>
</dbReference>
<dbReference type="KEGG" id="pnt:G5B91_09190"/>
<reference evidence="2 3" key="1">
    <citation type="submission" date="2020-02" db="EMBL/GenBank/DDBJ databases">
        <title>Integrative conjugative elements (ICEs) and plasmids drive adaptation of Pseudomonas nitroreducens strain HBP1 to wastewater environment.</title>
        <authorList>
            <person name="Sentchilo V."/>
            <person name="Carraro N."/>
            <person name="Bertelli C."/>
            <person name="van der Meer J.R."/>
        </authorList>
    </citation>
    <scope>NUCLEOTIDE SEQUENCE [LARGE SCALE GENOMIC DNA]</scope>
    <source>
        <strain evidence="2 3">HBP1</strain>
    </source>
</reference>
<feature type="transmembrane region" description="Helical" evidence="1">
    <location>
        <begin position="40"/>
        <end position="59"/>
    </location>
</feature>
<feature type="transmembrane region" description="Helical" evidence="1">
    <location>
        <begin position="129"/>
        <end position="150"/>
    </location>
</feature>
<name>A0A6G6ITH2_PSENT</name>
<evidence type="ECO:0000256" key="1">
    <source>
        <dbReference type="SAM" id="Phobius"/>
    </source>
</evidence>
<gene>
    <name evidence="2" type="ORF">G5B91_09190</name>
</gene>
<evidence type="ECO:0008006" key="4">
    <source>
        <dbReference type="Google" id="ProtNLM"/>
    </source>
</evidence>